<evidence type="ECO:0000313" key="1">
    <source>
        <dbReference type="EMBL" id="TYP66383.1"/>
    </source>
</evidence>
<evidence type="ECO:0008006" key="3">
    <source>
        <dbReference type="Google" id="ProtNLM"/>
    </source>
</evidence>
<evidence type="ECO:0000313" key="2">
    <source>
        <dbReference type="Proteomes" id="UP000324282"/>
    </source>
</evidence>
<comment type="caution">
    <text evidence="1">The sequence shown here is derived from an EMBL/GenBank/DDBJ whole genome shotgun (WGS) entry which is preliminary data.</text>
</comment>
<accession>A0A5S5BKZ1</accession>
<sequence>MAAIDYLRAHGFSAKVKGNRLIVSPSSKLTPDVRQYIKLHRLELLAEVAANDGESRRGHWTITVAGHPPFTMICEPVTHGEALRRARERWPDATAQ</sequence>
<reference evidence="1 2" key="1">
    <citation type="submission" date="2019-07" db="EMBL/GenBank/DDBJ databases">
        <title>Deep subsurface shale carbon reservoir microbial communities from Ohio and West Virginia, USA.</title>
        <authorList>
            <person name="Wrighton K."/>
        </authorList>
    </citation>
    <scope>NUCLEOTIDE SEQUENCE [LARGE SCALE GENOMIC DNA]</scope>
    <source>
        <strain evidence="1 2">NP_8Ht</strain>
    </source>
</reference>
<dbReference type="AlphaFoldDB" id="A0A5S5BKZ1"/>
<dbReference type="Proteomes" id="UP000324282">
    <property type="component" value="Unassembled WGS sequence"/>
</dbReference>
<gene>
    <name evidence="1" type="ORF">A9A72_121382</name>
</gene>
<dbReference type="OrthoDB" id="6999740at2"/>
<protein>
    <recommendedName>
        <fullName evidence="3">TubC N-terminal docking domain-containing protein</fullName>
    </recommendedName>
</protein>
<name>A0A5S5BKZ1_STUST</name>
<dbReference type="EMBL" id="VNHQ01000011">
    <property type="protein sequence ID" value="TYP66383.1"/>
    <property type="molecule type" value="Genomic_DNA"/>
</dbReference>
<proteinExistence type="predicted"/>
<organism evidence="1 2">
    <name type="scientific">Stutzerimonas stutzeri</name>
    <name type="common">Pseudomonas stutzeri</name>
    <dbReference type="NCBI Taxonomy" id="316"/>
    <lineage>
        <taxon>Bacteria</taxon>
        <taxon>Pseudomonadati</taxon>
        <taxon>Pseudomonadota</taxon>
        <taxon>Gammaproteobacteria</taxon>
        <taxon>Pseudomonadales</taxon>
        <taxon>Pseudomonadaceae</taxon>
        <taxon>Stutzerimonas</taxon>
    </lineage>
</organism>